<name>A0A6J6GBT9_9ZZZZ</name>
<organism evidence="1">
    <name type="scientific">freshwater metagenome</name>
    <dbReference type="NCBI Taxonomy" id="449393"/>
    <lineage>
        <taxon>unclassified sequences</taxon>
        <taxon>metagenomes</taxon>
        <taxon>ecological metagenomes</taxon>
    </lineage>
</organism>
<dbReference type="EMBL" id="CAEZTY010000073">
    <property type="protein sequence ID" value="CAB4594308.1"/>
    <property type="molecule type" value="Genomic_DNA"/>
</dbReference>
<accession>A0A6J6GBT9</accession>
<dbReference type="AlphaFoldDB" id="A0A6J6GBT9"/>
<reference evidence="1" key="1">
    <citation type="submission" date="2020-05" db="EMBL/GenBank/DDBJ databases">
        <authorList>
            <person name="Chiriac C."/>
            <person name="Salcher M."/>
            <person name="Ghai R."/>
            <person name="Kavagutti S V."/>
        </authorList>
    </citation>
    <scope>NUCLEOTIDE SEQUENCE</scope>
</reference>
<evidence type="ECO:0000313" key="1">
    <source>
        <dbReference type="EMBL" id="CAB4594308.1"/>
    </source>
</evidence>
<protein>
    <submittedName>
        <fullName evidence="1">Unannotated protein</fullName>
    </submittedName>
</protein>
<gene>
    <name evidence="1" type="ORF">UFOPK1762_01520</name>
</gene>
<proteinExistence type="predicted"/>
<sequence>MRTTVEPLTTAVVGTRAASSTKTVNAALSKAGEVASVSSKVSVTCDPEIDIDEKLGGVLSGPKAELFTTD</sequence>